<dbReference type="Pfam" id="PF08031">
    <property type="entry name" value="BBE"/>
    <property type="match status" value="1"/>
</dbReference>
<comment type="cofactor">
    <cofactor evidence="1">
        <name>FAD</name>
        <dbReference type="ChEBI" id="CHEBI:57692"/>
    </cofactor>
</comment>
<dbReference type="Pfam" id="PF01565">
    <property type="entry name" value="FAD_binding_4"/>
    <property type="match status" value="1"/>
</dbReference>
<dbReference type="PROSITE" id="PS51387">
    <property type="entry name" value="FAD_PCMH"/>
    <property type="match status" value="1"/>
</dbReference>
<dbReference type="PANTHER" id="PTHR32448">
    <property type="entry name" value="OS08G0158400 PROTEIN"/>
    <property type="match status" value="1"/>
</dbReference>
<dbReference type="Gene3D" id="3.30.43.10">
    <property type="entry name" value="Uridine Diphospho-n-acetylenolpyruvylglucosamine Reductase, domain 2"/>
    <property type="match status" value="1"/>
</dbReference>
<dbReference type="GO" id="GO:0016491">
    <property type="term" value="F:oxidoreductase activity"/>
    <property type="evidence" value="ECO:0007669"/>
    <property type="project" value="InterPro"/>
</dbReference>
<feature type="domain" description="FAD-binding PCMH-type" evidence="7">
    <location>
        <begin position="205"/>
        <end position="346"/>
    </location>
</feature>
<name>A0A3L6PJP5_PANMI</name>
<sequence length="346" mass="38740">MRFESLSNLEEDLDHLLKIGGEGATACQGVPIFNNYSYSDEDHKSFSGSHLGLIITTMPQGRFVYWKVMEASKLLEYDSRLVAFMQELPFQEGKPLCRITKEEEGSTELVKYNHMAETSPDRQVYMASLRNTQDDEPGPAYDAELLADISVDERTADAPQVENEELIRIRQLKNAKRAKCRRNTENRTLNPLYHRNLNNAFAAAIAESPLCIVAASGVPHVQAAVRCGRAHGVRLRVRSGGHDYEGLSYRSVRPEVFAVLDLSRLRAVDVRPAEAAAWVDAGATLGELYHANVVGGDGVTTYESGRVWGEKYFMGNFRRLAAVKGRVDPADYFRNEQSIPPLLQRF</sequence>
<dbReference type="InterPro" id="IPR006094">
    <property type="entry name" value="Oxid_FAD_bind_N"/>
</dbReference>
<keyword evidence="4" id="KW-0732">Signal</keyword>
<comment type="similarity">
    <text evidence="2">Belongs to the oxygen-dependent FAD-linked oxidoreductase family.</text>
</comment>
<organism evidence="8 9">
    <name type="scientific">Panicum miliaceum</name>
    <name type="common">Proso millet</name>
    <name type="synonym">Broomcorn millet</name>
    <dbReference type="NCBI Taxonomy" id="4540"/>
    <lineage>
        <taxon>Eukaryota</taxon>
        <taxon>Viridiplantae</taxon>
        <taxon>Streptophyta</taxon>
        <taxon>Embryophyta</taxon>
        <taxon>Tracheophyta</taxon>
        <taxon>Spermatophyta</taxon>
        <taxon>Magnoliopsida</taxon>
        <taxon>Liliopsida</taxon>
        <taxon>Poales</taxon>
        <taxon>Poaceae</taxon>
        <taxon>PACMAD clade</taxon>
        <taxon>Panicoideae</taxon>
        <taxon>Panicodae</taxon>
        <taxon>Paniceae</taxon>
        <taxon>Panicinae</taxon>
        <taxon>Panicum</taxon>
        <taxon>Panicum sect. Panicum</taxon>
    </lineage>
</organism>
<dbReference type="EMBL" id="PQIB02000017">
    <property type="protein sequence ID" value="RLM58362.1"/>
    <property type="molecule type" value="Genomic_DNA"/>
</dbReference>
<dbReference type="InterPro" id="IPR036318">
    <property type="entry name" value="FAD-bd_PCMH-like_sf"/>
</dbReference>
<keyword evidence="5" id="KW-0274">FAD</keyword>
<proteinExistence type="inferred from homology"/>
<dbReference type="InterPro" id="IPR012951">
    <property type="entry name" value="BBE"/>
</dbReference>
<dbReference type="STRING" id="4540.A0A3L6PJP5"/>
<dbReference type="OrthoDB" id="407275at2759"/>
<gene>
    <name evidence="8" type="ORF">C2845_PM18G06850</name>
</gene>
<dbReference type="Gene3D" id="3.30.465.10">
    <property type="match status" value="1"/>
</dbReference>
<evidence type="ECO:0000313" key="9">
    <source>
        <dbReference type="Proteomes" id="UP000275267"/>
    </source>
</evidence>
<dbReference type="InterPro" id="IPR016167">
    <property type="entry name" value="FAD-bd_PCMH_sub1"/>
</dbReference>
<evidence type="ECO:0000256" key="1">
    <source>
        <dbReference type="ARBA" id="ARBA00001974"/>
    </source>
</evidence>
<evidence type="ECO:0000256" key="6">
    <source>
        <dbReference type="ARBA" id="ARBA00023180"/>
    </source>
</evidence>
<keyword evidence="3" id="KW-0285">Flavoprotein</keyword>
<comment type="caution">
    <text evidence="8">The sequence shown here is derived from an EMBL/GenBank/DDBJ whole genome shotgun (WGS) entry which is preliminary data.</text>
</comment>
<reference evidence="9" key="1">
    <citation type="journal article" date="2019" name="Nat. Commun.">
        <title>The genome of broomcorn millet.</title>
        <authorList>
            <person name="Zou C."/>
            <person name="Miki D."/>
            <person name="Li D."/>
            <person name="Tang Q."/>
            <person name="Xiao L."/>
            <person name="Rajput S."/>
            <person name="Deng P."/>
            <person name="Jia W."/>
            <person name="Huang R."/>
            <person name="Zhang M."/>
            <person name="Sun Y."/>
            <person name="Hu J."/>
            <person name="Fu X."/>
            <person name="Schnable P.S."/>
            <person name="Li F."/>
            <person name="Zhang H."/>
            <person name="Feng B."/>
            <person name="Zhu X."/>
            <person name="Liu R."/>
            <person name="Schnable J.C."/>
            <person name="Zhu J.-K."/>
            <person name="Zhang H."/>
        </authorList>
    </citation>
    <scope>NUCLEOTIDE SEQUENCE [LARGE SCALE GENOMIC DNA]</scope>
</reference>
<protein>
    <submittedName>
        <fullName evidence="8">Inactive tetrahydrocannabinolic acid synthase-like</fullName>
    </submittedName>
</protein>
<evidence type="ECO:0000256" key="4">
    <source>
        <dbReference type="ARBA" id="ARBA00022729"/>
    </source>
</evidence>
<evidence type="ECO:0000256" key="5">
    <source>
        <dbReference type="ARBA" id="ARBA00022827"/>
    </source>
</evidence>
<evidence type="ECO:0000313" key="8">
    <source>
        <dbReference type="EMBL" id="RLM58362.1"/>
    </source>
</evidence>
<dbReference type="GO" id="GO:0071949">
    <property type="term" value="F:FAD binding"/>
    <property type="evidence" value="ECO:0007669"/>
    <property type="project" value="InterPro"/>
</dbReference>
<dbReference type="AlphaFoldDB" id="A0A3L6PJP5"/>
<evidence type="ECO:0000256" key="3">
    <source>
        <dbReference type="ARBA" id="ARBA00022630"/>
    </source>
</evidence>
<dbReference type="SUPFAM" id="SSF56176">
    <property type="entry name" value="FAD-binding/transporter-associated domain-like"/>
    <property type="match status" value="1"/>
</dbReference>
<keyword evidence="9" id="KW-1185">Reference proteome</keyword>
<evidence type="ECO:0000259" key="7">
    <source>
        <dbReference type="PROSITE" id="PS51387"/>
    </source>
</evidence>
<dbReference type="InterPro" id="IPR016166">
    <property type="entry name" value="FAD-bd_PCMH"/>
</dbReference>
<dbReference type="Proteomes" id="UP000275267">
    <property type="component" value="Unassembled WGS sequence"/>
</dbReference>
<accession>A0A3L6PJP5</accession>
<dbReference type="InterPro" id="IPR016169">
    <property type="entry name" value="FAD-bd_PCMH_sub2"/>
</dbReference>
<evidence type="ECO:0000256" key="2">
    <source>
        <dbReference type="ARBA" id="ARBA00005466"/>
    </source>
</evidence>
<keyword evidence="6" id="KW-0325">Glycoprotein</keyword>